<reference evidence="1" key="1">
    <citation type="submission" date="2020-05" db="EMBL/GenBank/DDBJ databases">
        <authorList>
            <person name="Chiriac C."/>
            <person name="Salcher M."/>
            <person name="Ghai R."/>
            <person name="Kavagutti S V."/>
        </authorList>
    </citation>
    <scope>NUCLEOTIDE SEQUENCE</scope>
</reference>
<dbReference type="EMBL" id="CAEZWM010000133">
    <property type="protein sequence ID" value="CAB4662344.1"/>
    <property type="molecule type" value="Genomic_DNA"/>
</dbReference>
<evidence type="ECO:0000313" key="1">
    <source>
        <dbReference type="EMBL" id="CAB4662344.1"/>
    </source>
</evidence>
<accession>A0A6J6LP57</accession>
<sequence length="136" mass="15021">MAAETTPEVRILPTLWTGVATSTSWGVTSLHHPEYHLHAELEPEWRNVVDFPLTMEVLRQSGRNLELLFMTGNHESRAVGTLLSDGTAMVVADATSSTRWEIKGDRMTGMRTVHDKPEASGEMRFGSGVIELQAST</sequence>
<organism evidence="1">
    <name type="scientific">freshwater metagenome</name>
    <dbReference type="NCBI Taxonomy" id="449393"/>
    <lineage>
        <taxon>unclassified sequences</taxon>
        <taxon>metagenomes</taxon>
        <taxon>ecological metagenomes</taxon>
    </lineage>
</organism>
<dbReference type="AlphaFoldDB" id="A0A6J6LP57"/>
<name>A0A6J6LP57_9ZZZZ</name>
<gene>
    <name evidence="1" type="ORF">UFOPK2242_01045</name>
    <name evidence="2" type="ORF">UFOPK3974_00998</name>
</gene>
<dbReference type="EMBL" id="CAFBOR010000136">
    <property type="protein sequence ID" value="CAB4992352.1"/>
    <property type="molecule type" value="Genomic_DNA"/>
</dbReference>
<proteinExistence type="predicted"/>
<evidence type="ECO:0000313" key="2">
    <source>
        <dbReference type="EMBL" id="CAB4992352.1"/>
    </source>
</evidence>
<protein>
    <submittedName>
        <fullName evidence="1">Unannotated protein</fullName>
    </submittedName>
</protein>